<dbReference type="PANTHER" id="PTHR21818">
    <property type="entry name" value="BC025462 PROTEIN"/>
    <property type="match status" value="1"/>
</dbReference>
<feature type="compositionally biased region" description="Basic and acidic residues" evidence="1">
    <location>
        <begin position="814"/>
        <end position="823"/>
    </location>
</feature>
<dbReference type="Pfam" id="PF14680">
    <property type="entry name" value="FANCI_HD2"/>
    <property type="match status" value="1"/>
</dbReference>
<accession>A0A485K8S0</accession>
<evidence type="ECO:0000313" key="8">
    <source>
        <dbReference type="Proteomes" id="UP000332933"/>
    </source>
</evidence>
<protein>
    <submittedName>
        <fullName evidence="7">Aste57867_862 protein</fullName>
    </submittedName>
</protein>
<dbReference type="Pfam" id="PF14676">
    <property type="entry name" value="FANCI_S2"/>
    <property type="match status" value="1"/>
</dbReference>
<evidence type="ECO:0000313" key="6">
    <source>
        <dbReference type="EMBL" id="KAF0719696.1"/>
    </source>
</evidence>
<reference evidence="7 8" key="1">
    <citation type="submission" date="2019-03" db="EMBL/GenBank/DDBJ databases">
        <authorList>
            <person name="Gaulin E."/>
            <person name="Dumas B."/>
        </authorList>
    </citation>
    <scope>NUCLEOTIDE SEQUENCE [LARGE SCALE GENOMIC DNA]</scope>
    <source>
        <strain evidence="7">CBS 568.67</strain>
    </source>
</reference>
<dbReference type="InterPro" id="IPR016024">
    <property type="entry name" value="ARM-type_fold"/>
</dbReference>
<dbReference type="OrthoDB" id="66779at2759"/>
<gene>
    <name evidence="7" type="primary">Aste57867_862</name>
    <name evidence="6" type="ORF">As57867_000861</name>
    <name evidence="7" type="ORF">ASTE57867_862</name>
</gene>
<dbReference type="InterPro" id="IPR026171">
    <property type="entry name" value="FANCI"/>
</dbReference>
<feature type="region of interest" description="Disordered" evidence="1">
    <location>
        <begin position="933"/>
        <end position="956"/>
    </location>
</feature>
<name>A0A485K8S0_9STRA</name>
<dbReference type="Proteomes" id="UP000332933">
    <property type="component" value="Unassembled WGS sequence"/>
</dbReference>
<feature type="domain" description="FANCI solenoid 2" evidence="3">
    <location>
        <begin position="408"/>
        <end position="560"/>
    </location>
</feature>
<evidence type="ECO:0000259" key="2">
    <source>
        <dbReference type="Pfam" id="PF14675"/>
    </source>
</evidence>
<dbReference type="InterPro" id="IPR029312">
    <property type="entry name" value="FANCI_HD2"/>
</dbReference>
<feature type="domain" description="FANCI helical" evidence="5">
    <location>
        <begin position="585"/>
        <end position="679"/>
    </location>
</feature>
<dbReference type="SUPFAM" id="SSF48371">
    <property type="entry name" value="ARM repeat"/>
    <property type="match status" value="1"/>
</dbReference>
<dbReference type="InterPro" id="IPR029315">
    <property type="entry name" value="FANCI_S2"/>
</dbReference>
<feature type="region of interest" description="Disordered" evidence="1">
    <location>
        <begin position="1299"/>
        <end position="1395"/>
    </location>
</feature>
<sequence length="1395" mass="157361">MCDWGAGTQDYVDADEVLPSQMIRDTVDEVDEAAMKDAIAHMYKNEELLDLLDFAKGMFRGTSRGFAPVNDATKLEVQRRNLFEILMKHMMESHQKDTKGHTVLCAQLGDILRREIDTLEVVSLPKLIEQILISIEQAYRDQEEKDTLMPTPIPTVDLLPHLLGRMLIFAHVVLPSDTPSFFDFNEGDDPWTGAHYVDKALGRLIKARWPQRLMIQLCSIFREMDVTPDQHAQLSKKFLAQVEIEMARPPGESQPDYTILPGLFYQLHLFVQNAPKRQKADVMTCWLHYMLALSVEAARLDGASRQFIKAKIGIQEVRACQATMLYHLDKLLIQDDALGPLLLERLQPQPWTSTHVALLLLLRNHVKFQPAVDKLCLDEMAHLERDPTVEMFCDVIASSAQGQLESLVSSAIALGFCFLQRGTTHQVVELGIDIVRHTFHTHAFSRSVVLDRVVDLLLTSHQHQSSSSSSTVLELAHIKLLGTLLEGCLLDFDAALLDRVRDLIEHLPSFPVRVAQPLLMALLYLVKQKMHLRSALVLTMRKAMFKRDASSRIIAICGFCTVLECAMYAQNAKPILLTQRYASAHQASQVMMSQSQSIAQLDSQDVDQGNVTSVFRQFSSLFRRALSCQRSVRQVLYIQLKRMGKQCPDLLPSISELLWPHLQAVVEPNEALSPPVYLKEDDSIPLLLDTLLACDVPQTKSIVERLKNIEMEDFELDKTSVVVDGTPTHGRATDVIQLCDVALNHIWVRGASSIQVCVTRTRSQEVRQPTATTLPLEPRMQSIKLIHVRHKVHLLIQAHAPATKPSTGKKGKTKPSDSVDKKSPMAPSSHGPDDFPMLLIHHRSLEIVLATMVQQIDANLNVPVAFECILDMAMQVMTYWRAQQDLAWLQFKPANILRLSVRMQRQYLKSLVGLLWKATETLFVGHDVEVPPPAASSDPTAAGRGKRRAKDSSGKAARDPESLRCVAYRILDLIFAAAAPQPTMFLAPMLNPDETNMEKLGVQFQKHIFSNLIKEGHLVEAHLLLQVFLQHIVSTYAQEERERVGLWMRAMCQGQEMPFLPLVTRIIHELLQSRARLLEVANAVKFYLTEAQDETDESDTRRFKCLTPKSIAPITTLLLQAFEHNMATVEAYFKGRATTSDASPETMLNDLTSISQCCLPMMTSRYPSQKLTARVIRTMLRLYKLCTSVVQRRLRAKDTTVPSFVAGFLDATSKDLTPKVLEFIGCIHDDIQRQASTKAKATPDAKLIPDLIFQVEQYDVVIIKLSKLCKGVNFNRWCLRRQARDFKLNRDAVLRMLPNVETQSDAPDESQGDAGQPLGGDENDVENGDDYEGEIVVPTDDENDVVDESEDDEDVPATAPRQSSQDEEEDEMSSRHVKRRRLVIHERDEHDDEDD</sequence>
<keyword evidence="8" id="KW-1185">Reference proteome</keyword>
<dbReference type="GO" id="GO:0006281">
    <property type="term" value="P:DNA repair"/>
    <property type="evidence" value="ECO:0007669"/>
    <property type="project" value="InterPro"/>
</dbReference>
<dbReference type="GO" id="GO:0070182">
    <property type="term" value="F:DNA polymerase binding"/>
    <property type="evidence" value="ECO:0007669"/>
    <property type="project" value="TreeGrafter"/>
</dbReference>
<dbReference type="InterPro" id="IPR029308">
    <property type="entry name" value="FANCI_S1"/>
</dbReference>
<organism evidence="7 8">
    <name type="scientific">Aphanomyces stellatus</name>
    <dbReference type="NCBI Taxonomy" id="120398"/>
    <lineage>
        <taxon>Eukaryota</taxon>
        <taxon>Sar</taxon>
        <taxon>Stramenopiles</taxon>
        <taxon>Oomycota</taxon>
        <taxon>Saprolegniomycetes</taxon>
        <taxon>Saprolegniales</taxon>
        <taxon>Verrucalvaceae</taxon>
        <taxon>Aphanomyces</taxon>
    </lineage>
</organism>
<dbReference type="EMBL" id="VJMH01000053">
    <property type="protein sequence ID" value="KAF0719696.1"/>
    <property type="molecule type" value="Genomic_DNA"/>
</dbReference>
<dbReference type="EMBL" id="CAADRA010000053">
    <property type="protein sequence ID" value="VFT78086.1"/>
    <property type="molecule type" value="Genomic_DNA"/>
</dbReference>
<reference evidence="6" key="2">
    <citation type="submission" date="2019-06" db="EMBL/GenBank/DDBJ databases">
        <title>Genomics analysis of Aphanomyces spp. identifies a new class of oomycete effector associated with host adaptation.</title>
        <authorList>
            <person name="Gaulin E."/>
        </authorList>
    </citation>
    <scope>NUCLEOTIDE SEQUENCE</scope>
    <source>
        <strain evidence="6">CBS 578.67</strain>
    </source>
</reference>
<evidence type="ECO:0000259" key="5">
    <source>
        <dbReference type="Pfam" id="PF14680"/>
    </source>
</evidence>
<evidence type="ECO:0000313" key="7">
    <source>
        <dbReference type="EMBL" id="VFT78086.1"/>
    </source>
</evidence>
<evidence type="ECO:0000256" key="1">
    <source>
        <dbReference type="SAM" id="MobiDB-lite"/>
    </source>
</evidence>
<dbReference type="InterPro" id="IPR029314">
    <property type="entry name" value="FANCI_S4"/>
</dbReference>
<proteinExistence type="predicted"/>
<feature type="domain" description="FANCI solenoid 4" evidence="4">
    <location>
        <begin position="1130"/>
        <end position="1293"/>
    </location>
</feature>
<feature type="domain" description="FANCI solenoid 1" evidence="2">
    <location>
        <begin position="85"/>
        <end position="329"/>
    </location>
</feature>
<evidence type="ECO:0000259" key="4">
    <source>
        <dbReference type="Pfam" id="PF14678"/>
    </source>
</evidence>
<dbReference type="Pfam" id="PF14678">
    <property type="entry name" value="FANCI_S4"/>
    <property type="match status" value="1"/>
</dbReference>
<feature type="compositionally biased region" description="Acidic residues" evidence="1">
    <location>
        <begin position="1321"/>
        <end position="1355"/>
    </location>
</feature>
<feature type="region of interest" description="Disordered" evidence="1">
    <location>
        <begin position="799"/>
        <end position="831"/>
    </location>
</feature>
<evidence type="ECO:0000259" key="3">
    <source>
        <dbReference type="Pfam" id="PF14676"/>
    </source>
</evidence>
<dbReference type="PANTHER" id="PTHR21818:SF0">
    <property type="entry name" value="FANCONI ANEMIA GROUP I PROTEIN"/>
    <property type="match status" value="1"/>
</dbReference>
<dbReference type="Pfam" id="PF14675">
    <property type="entry name" value="FANCI_S1"/>
    <property type="match status" value="1"/>
</dbReference>